<accession>A0ABR0ASQ0</accession>
<dbReference type="PANTHER" id="PTHR24401">
    <property type="entry name" value="SI:CH211-243P7.3-RELATED"/>
    <property type="match status" value="1"/>
</dbReference>
<gene>
    <name evidence="3" type="ORF">OUZ56_017400</name>
</gene>
<dbReference type="Proteomes" id="UP001234178">
    <property type="component" value="Unassembled WGS sequence"/>
</dbReference>
<protein>
    <recommendedName>
        <fullName evidence="2">DUF6729 domain-containing protein</fullName>
    </recommendedName>
</protein>
<feature type="region of interest" description="Disordered" evidence="1">
    <location>
        <begin position="851"/>
        <end position="877"/>
    </location>
</feature>
<feature type="domain" description="DUF6729" evidence="2">
    <location>
        <begin position="198"/>
        <end position="372"/>
    </location>
</feature>
<organism evidence="3 4">
    <name type="scientific">Daphnia magna</name>
    <dbReference type="NCBI Taxonomy" id="35525"/>
    <lineage>
        <taxon>Eukaryota</taxon>
        <taxon>Metazoa</taxon>
        <taxon>Ecdysozoa</taxon>
        <taxon>Arthropoda</taxon>
        <taxon>Crustacea</taxon>
        <taxon>Branchiopoda</taxon>
        <taxon>Diplostraca</taxon>
        <taxon>Cladocera</taxon>
        <taxon>Anomopoda</taxon>
        <taxon>Daphniidae</taxon>
        <taxon>Daphnia</taxon>
    </lineage>
</organism>
<feature type="compositionally biased region" description="Polar residues" evidence="1">
    <location>
        <begin position="863"/>
        <end position="876"/>
    </location>
</feature>
<feature type="region of interest" description="Disordered" evidence="1">
    <location>
        <begin position="908"/>
        <end position="929"/>
    </location>
</feature>
<keyword evidence="4" id="KW-1185">Reference proteome</keyword>
<name>A0ABR0ASQ0_9CRUS</name>
<proteinExistence type="predicted"/>
<dbReference type="Pfam" id="PF20499">
    <property type="entry name" value="DUF6729"/>
    <property type="match status" value="1"/>
</dbReference>
<reference evidence="3 4" key="1">
    <citation type="journal article" date="2023" name="Nucleic Acids Res.">
        <title>The hologenome of Daphnia magna reveals possible DNA methylation and microbiome-mediated evolution of the host genome.</title>
        <authorList>
            <person name="Chaturvedi A."/>
            <person name="Li X."/>
            <person name="Dhandapani V."/>
            <person name="Marshall H."/>
            <person name="Kissane S."/>
            <person name="Cuenca-Cambronero M."/>
            <person name="Asole G."/>
            <person name="Calvet F."/>
            <person name="Ruiz-Romero M."/>
            <person name="Marangio P."/>
            <person name="Guigo R."/>
            <person name="Rago D."/>
            <person name="Mirbahai L."/>
            <person name="Eastwood N."/>
            <person name="Colbourne J.K."/>
            <person name="Zhou J."/>
            <person name="Mallon E."/>
            <person name="Orsini L."/>
        </authorList>
    </citation>
    <scope>NUCLEOTIDE SEQUENCE [LARGE SCALE GENOMIC DNA]</scope>
    <source>
        <strain evidence="3">LRV0_1</strain>
    </source>
</reference>
<comment type="caution">
    <text evidence="3">The sequence shown here is derived from an EMBL/GenBank/DDBJ whole genome shotgun (WGS) entry which is preliminary data.</text>
</comment>
<dbReference type="EMBL" id="JAOYFB010000038">
    <property type="protein sequence ID" value="KAK4028147.1"/>
    <property type="molecule type" value="Genomic_DNA"/>
</dbReference>
<evidence type="ECO:0000259" key="2">
    <source>
        <dbReference type="Pfam" id="PF20499"/>
    </source>
</evidence>
<dbReference type="InterPro" id="IPR046616">
    <property type="entry name" value="DUF6729"/>
</dbReference>
<sequence length="929" mass="104239">MPKAAKSSSEWETRILQFVAGKSFGQEQRPSKTTKWGKIVEKIEKGPMRTLQSRGRDVMGRLRVCDCGYPVKSVVPVKNCQDVTTTKPTVVDSVSESGYHVKPVVHVKNCQAVTATKPTVADCASEIAVVPFSLPKTLVPTDNKCDENILDPLTKPVDTTVAVHVKNPGVQASSINLPSCEENNSRQYDYSKRLPIGWKESLEEQDQQRIGQQVFSNKGVLSNNLKQWWDPSGKPGPQLKQCPNVHSYFHRRLLLWMPKRMWAFDLKCPVCVKSISLNSKGVYRKVRNVIDLKGRYYLAAEYHQCPTCQGTFISYDDRIQNQLPFSLRVRFPILLTGKFASDIGVVNLMRSRTLGNSSTSLWNDVTKMHSDEESCCSVIVSAIRFRVSDLEFRMLLTPLCPYFIIHLAVNATGKFHYLTNLKPLANGLVERYSKANQPHPSVLYTDRDCCKVDGDSKYRRLFPQWENLLVRMDSWHFMRRIAKACSNESHPLYGPFMQKVSSAIFEWDLGVVATLRTAKEGELKKAGVSKPSTAAVNKAITKFELTRHCRRRTRGEQETIRLIESLFFERRDPVNVMLYTQTGTISKGGISLPVYRCARGTTSLESFHAHQVNFIPGSSANDVHFQAYLLDGIVRWNSARSSESVDSPRSALRSFDEQLQNKMNELTSSIFGCPSDNQYQIPSSYTGEDFGVEYLYKLSDPSFKLGSNLEEDIDGGFNDEEIAATTALVSTDEGDLDAELDVATTAFLQSNIEDKEGKVPLVTTDFKSIQGWDKVVKLAKALVDVTEPITNLKGEWHKNSIRVEEIKTLLQGGKLLTVSLCATEPLLSANDRPTQSSQLSNHMVFEEPQDNTGLAQVRRRHTAPSNNEDNSLTSQEEIAKKPDIDQCIIVVIDNLELLISPSISRTTAWRKRKNPLTGSAGKAESVNNR</sequence>
<dbReference type="PANTHER" id="PTHR24401:SF29">
    <property type="entry name" value="SI:CH211-243P7.3-RELATED"/>
    <property type="match status" value="1"/>
</dbReference>
<evidence type="ECO:0000256" key="1">
    <source>
        <dbReference type="SAM" id="MobiDB-lite"/>
    </source>
</evidence>
<evidence type="ECO:0000313" key="3">
    <source>
        <dbReference type="EMBL" id="KAK4028147.1"/>
    </source>
</evidence>
<evidence type="ECO:0000313" key="4">
    <source>
        <dbReference type="Proteomes" id="UP001234178"/>
    </source>
</evidence>